<dbReference type="SUPFAM" id="SSF51695">
    <property type="entry name" value="PLC-like phosphodiesterases"/>
    <property type="match status" value="1"/>
</dbReference>
<protein>
    <recommendedName>
        <fullName evidence="1 6">Phosphoinositide phospholipase C</fullName>
        <ecNumber evidence="1 6">3.1.4.11</ecNumber>
    </recommendedName>
</protein>
<proteinExistence type="predicted"/>
<reference evidence="10 11" key="1">
    <citation type="journal article" date="2012" name="Genome Biol.">
        <title>Genome and low-iron response of an oceanic diatom adapted to chronic iron limitation.</title>
        <authorList>
            <person name="Lommer M."/>
            <person name="Specht M."/>
            <person name="Roy A.S."/>
            <person name="Kraemer L."/>
            <person name="Andreson R."/>
            <person name="Gutowska M.A."/>
            <person name="Wolf J."/>
            <person name="Bergner S.V."/>
            <person name="Schilhabel M.B."/>
            <person name="Klostermeier U.C."/>
            <person name="Beiko R.G."/>
            <person name="Rosenstiel P."/>
            <person name="Hippler M."/>
            <person name="Laroche J."/>
        </authorList>
    </citation>
    <scope>NUCLEOTIDE SEQUENCE [LARGE SCALE GENOMIC DNA]</scope>
    <source>
        <strain evidence="10 11">CCMP1005</strain>
    </source>
</reference>
<dbReference type="GO" id="GO:0004435">
    <property type="term" value="F:phosphatidylinositol-4,5-bisphosphate phospholipase C activity"/>
    <property type="evidence" value="ECO:0007669"/>
    <property type="project" value="UniProtKB-EC"/>
</dbReference>
<comment type="catalytic activity">
    <reaction evidence="6">
        <text>a 1,2-diacyl-sn-glycero-3-phospho-(1D-myo-inositol-4,5-bisphosphate) + H2O = 1D-myo-inositol 1,4,5-trisphosphate + a 1,2-diacyl-sn-glycerol + H(+)</text>
        <dbReference type="Rhea" id="RHEA:33179"/>
        <dbReference type="ChEBI" id="CHEBI:15377"/>
        <dbReference type="ChEBI" id="CHEBI:15378"/>
        <dbReference type="ChEBI" id="CHEBI:17815"/>
        <dbReference type="ChEBI" id="CHEBI:58456"/>
        <dbReference type="ChEBI" id="CHEBI:203600"/>
        <dbReference type="EC" id="3.1.4.11"/>
    </reaction>
</comment>
<evidence type="ECO:0000313" key="11">
    <source>
        <dbReference type="Proteomes" id="UP000266841"/>
    </source>
</evidence>
<dbReference type="SUPFAM" id="SSF49562">
    <property type="entry name" value="C2 domain (Calcium/lipid-binding domain, CaLB)"/>
    <property type="match status" value="1"/>
</dbReference>
<evidence type="ECO:0000313" key="10">
    <source>
        <dbReference type="EMBL" id="EJK65921.1"/>
    </source>
</evidence>
<dbReference type="OrthoDB" id="269822at2759"/>
<dbReference type="Pfam" id="PF00387">
    <property type="entry name" value="PI-PLC-Y"/>
    <property type="match status" value="1"/>
</dbReference>
<dbReference type="EC" id="3.1.4.11" evidence="1 6"/>
<evidence type="ECO:0000256" key="1">
    <source>
        <dbReference type="ARBA" id="ARBA00012368"/>
    </source>
</evidence>
<dbReference type="EMBL" id="AGNL01015374">
    <property type="protein sequence ID" value="EJK65921.1"/>
    <property type="molecule type" value="Genomic_DNA"/>
</dbReference>
<dbReference type="InterPro" id="IPR000008">
    <property type="entry name" value="C2_dom"/>
</dbReference>
<organism evidence="10 11">
    <name type="scientific">Thalassiosira oceanica</name>
    <name type="common">Marine diatom</name>
    <dbReference type="NCBI Taxonomy" id="159749"/>
    <lineage>
        <taxon>Eukaryota</taxon>
        <taxon>Sar</taxon>
        <taxon>Stramenopiles</taxon>
        <taxon>Ochrophyta</taxon>
        <taxon>Bacillariophyta</taxon>
        <taxon>Coscinodiscophyceae</taxon>
        <taxon>Thalassiosirophycidae</taxon>
        <taxon>Thalassiosirales</taxon>
        <taxon>Thalassiosiraceae</taxon>
        <taxon>Thalassiosira</taxon>
    </lineage>
</organism>
<dbReference type="InterPro" id="IPR000909">
    <property type="entry name" value="PLipase_C_PInositol-sp_X_dom"/>
</dbReference>
<dbReference type="SMART" id="SM00239">
    <property type="entry name" value="C2"/>
    <property type="match status" value="1"/>
</dbReference>
<name>K0SY28_THAOC</name>
<dbReference type="CDD" id="cd00275">
    <property type="entry name" value="C2_PLC_like"/>
    <property type="match status" value="1"/>
</dbReference>
<dbReference type="InterPro" id="IPR001711">
    <property type="entry name" value="PLipase_C_Pinositol-sp_Y"/>
</dbReference>
<keyword evidence="3 6" id="KW-0442">Lipid degradation</keyword>
<feature type="domain" description="C2" evidence="8">
    <location>
        <begin position="401"/>
        <end position="537"/>
    </location>
</feature>
<evidence type="ECO:0000259" key="9">
    <source>
        <dbReference type="PROSITE" id="PS50008"/>
    </source>
</evidence>
<keyword evidence="5" id="KW-0807">Transducer</keyword>
<dbReference type="PROSITE" id="PS50007">
    <property type="entry name" value="PIPLC_X_DOMAIN"/>
    <property type="match status" value="1"/>
</dbReference>
<dbReference type="GO" id="GO:0048015">
    <property type="term" value="P:phosphatidylinositol-mediated signaling"/>
    <property type="evidence" value="ECO:0007669"/>
    <property type="project" value="TreeGrafter"/>
</dbReference>
<comment type="caution">
    <text evidence="10">The sequence shown here is derived from an EMBL/GenBank/DDBJ whole genome shotgun (WGS) entry which is preliminary data.</text>
</comment>
<evidence type="ECO:0000256" key="2">
    <source>
        <dbReference type="ARBA" id="ARBA00022801"/>
    </source>
</evidence>
<dbReference type="PROSITE" id="PS50004">
    <property type="entry name" value="C2"/>
    <property type="match status" value="1"/>
</dbReference>
<keyword evidence="4 6" id="KW-0443">Lipid metabolism</keyword>
<evidence type="ECO:0000256" key="6">
    <source>
        <dbReference type="RuleBase" id="RU361133"/>
    </source>
</evidence>
<dbReference type="Proteomes" id="UP000266841">
    <property type="component" value="Unassembled WGS sequence"/>
</dbReference>
<evidence type="ECO:0000259" key="8">
    <source>
        <dbReference type="PROSITE" id="PS50004"/>
    </source>
</evidence>
<sequence>MSNMKERKKVSRDSFLNKFLLTVQGEDNRTMEDVARIFARLHELELADVSNKIEEKEREKYISREQFEAYLLSRDNDLFNPKRERYNKSGMSKPLTEYWISSSHNTYLTGHQLTGISAQLTKLAYRCLELDIWDGGRDEFTGSPVPIVYHGHTMTSKILFEDIITALRTFVLLHPKTYPIVLSLENHCSMPYQQAMASQLRTILGNLLYIPDKISLQGPLPSPLQLRGKVVLKGRRPDDAGDDYDTEEEAEDDDQLTDIMSVKTDKATPSVSVMGTYWERVIPPYHLPSQPVGQGLPQVCQDCPGACQANPLPWHQILFLGQKQPGPEPSHAFVQRNPGFNTLYNQTHISRTFPSGKRIDSSNYSPILAWSVGCQMVALNTQTPDEALRVNDGRFRENGSVGYVLKPSLLMMKVETEARTTHLEIQILSGSCLPKPGGLSDGDCVNPYVKMSLFDCHDGREMYSTQSTNHVTNNGFAPIWNFNDSYHFDVRNSAVAVMQFTVMNKVVSLTKDDEFIASASVPIACMRQGIRSVQLFDENMTRSGAFDFASLLVYVKCDSHQAEI</sequence>
<dbReference type="eggNOG" id="KOG0169">
    <property type="taxonomic scope" value="Eukaryota"/>
</dbReference>
<dbReference type="PANTHER" id="PTHR10336:SF36">
    <property type="entry name" value="1-PHOSPHATIDYLINOSITOL 4,5-BISPHOSPHATE PHOSPHODIESTERASE BETA-4"/>
    <property type="match status" value="1"/>
</dbReference>
<feature type="region of interest" description="Disordered" evidence="7">
    <location>
        <begin position="235"/>
        <end position="254"/>
    </location>
</feature>
<dbReference type="PROSITE" id="PS50008">
    <property type="entry name" value="PIPLC_Y_DOMAIN"/>
    <property type="match status" value="1"/>
</dbReference>
<dbReference type="Gene3D" id="1.10.238.10">
    <property type="entry name" value="EF-hand"/>
    <property type="match status" value="1"/>
</dbReference>
<keyword evidence="2 6" id="KW-0378">Hydrolase</keyword>
<evidence type="ECO:0000256" key="3">
    <source>
        <dbReference type="ARBA" id="ARBA00022963"/>
    </source>
</evidence>
<dbReference type="AlphaFoldDB" id="K0SY28"/>
<accession>K0SY28</accession>
<dbReference type="CDD" id="cd08558">
    <property type="entry name" value="PI-PLCc_eukaryota"/>
    <property type="match status" value="1"/>
</dbReference>
<dbReference type="PANTHER" id="PTHR10336">
    <property type="entry name" value="PHOSPHOINOSITIDE-SPECIFIC PHOSPHOLIPASE C FAMILY PROTEIN"/>
    <property type="match status" value="1"/>
</dbReference>
<dbReference type="InterPro" id="IPR035892">
    <property type="entry name" value="C2_domain_sf"/>
</dbReference>
<evidence type="ECO:0000256" key="7">
    <source>
        <dbReference type="SAM" id="MobiDB-lite"/>
    </source>
</evidence>
<evidence type="ECO:0000256" key="5">
    <source>
        <dbReference type="ARBA" id="ARBA00023224"/>
    </source>
</evidence>
<feature type="domain" description="PI-PLC Y-box" evidence="9">
    <location>
        <begin position="344"/>
        <end position="410"/>
    </location>
</feature>
<dbReference type="OMA" id="NCQLHVE"/>
<dbReference type="Gene3D" id="2.60.40.150">
    <property type="entry name" value="C2 domain"/>
    <property type="match status" value="1"/>
</dbReference>
<dbReference type="PRINTS" id="PR00390">
    <property type="entry name" value="PHPHLIPASEC"/>
</dbReference>
<dbReference type="Pfam" id="PF00388">
    <property type="entry name" value="PI-PLC-X"/>
    <property type="match status" value="1"/>
</dbReference>
<dbReference type="SMART" id="SM00149">
    <property type="entry name" value="PLCYc"/>
    <property type="match status" value="1"/>
</dbReference>
<dbReference type="GO" id="GO:0016042">
    <property type="term" value="P:lipid catabolic process"/>
    <property type="evidence" value="ECO:0007669"/>
    <property type="project" value="UniProtKB-KW"/>
</dbReference>
<dbReference type="GO" id="GO:0051209">
    <property type="term" value="P:release of sequestered calcium ion into cytosol"/>
    <property type="evidence" value="ECO:0007669"/>
    <property type="project" value="TreeGrafter"/>
</dbReference>
<keyword evidence="11" id="KW-1185">Reference proteome</keyword>
<dbReference type="Gene3D" id="3.20.20.190">
    <property type="entry name" value="Phosphatidylinositol (PI) phosphodiesterase"/>
    <property type="match status" value="1"/>
</dbReference>
<dbReference type="SMART" id="SM00148">
    <property type="entry name" value="PLCXc"/>
    <property type="match status" value="1"/>
</dbReference>
<dbReference type="InterPro" id="IPR017946">
    <property type="entry name" value="PLC-like_Pdiesterase_TIM-brl"/>
</dbReference>
<evidence type="ECO:0000256" key="4">
    <source>
        <dbReference type="ARBA" id="ARBA00023098"/>
    </source>
</evidence>
<feature type="compositionally biased region" description="Acidic residues" evidence="7">
    <location>
        <begin position="240"/>
        <end position="254"/>
    </location>
</feature>
<gene>
    <name evidence="10" type="ORF">THAOC_13178</name>
</gene>
<dbReference type="InterPro" id="IPR001192">
    <property type="entry name" value="PI-PLC_fam"/>
</dbReference>
<dbReference type="Pfam" id="PF00168">
    <property type="entry name" value="C2"/>
    <property type="match status" value="1"/>
</dbReference>